<feature type="transmembrane region" description="Helical" evidence="1">
    <location>
        <begin position="335"/>
        <end position="361"/>
    </location>
</feature>
<dbReference type="Proteomes" id="UP001200470">
    <property type="component" value="Unassembled WGS sequence"/>
</dbReference>
<keyword evidence="4" id="KW-1185">Reference proteome</keyword>
<sequence>MICAALITVSVLLIVWAIPRDSRNYFFAEQGKPWKYADFTAPFDFPVYKSEAAINAEKDSLMKDYEPYYKYDKETESRMIRKFRTDFADGIPGLGPEYVNMIVKCLHELYQQGIMPSADYSELRADTAAMIRVVSGKVAGSIPVASVYSTKTAYEQLFREEPLALQRPILQKCDLNDYITNNLYFDRERSEASKSDILSSIALASGVVQKGQKVIGRGEIVTDKTYRIIESYMKENERLQQDSTKNQLVLLGQIMYVAIFMITFTVYIFLFRRDYLEKPRSIAMLYVLTVVFCLLTAIFVRNTFIHVYLLPYAMVPIFIRVFLDSRTAFMAHITMVLICAIMLAHPFEFIVVESVAGLTAICSLREMTQRSQLFKTAIIATAAAMITNLAFDWMRNSSLTQIDYSSYNYLMVNGVTLLFAYPLLYLVEKLFGFTSDITLIELSNSNNDLLRRMSEIAPGTFNHSIQVANLAGEIANKIGANATLVRTGALYHDIGKLSNPIYFTENQTGVDPHDMIDDIKSAQIIISHVTEGQKMADRYNLPKPIRDFISTHHGQGKAKFFYIRYKNEHPNEDVDDLLFTYPGPNPFTREQAILMMADSVEAASRSLSDYTEQNIRDLVNRIIDSQMSEGYFRECPITFRDIQYAKTILIEKLKTVYHTRINYPTEKKEAKKE</sequence>
<dbReference type="SUPFAM" id="SSF109604">
    <property type="entry name" value="HD-domain/PDEase-like"/>
    <property type="match status" value="1"/>
</dbReference>
<keyword evidence="1" id="KW-0472">Membrane</keyword>
<dbReference type="InterPro" id="IPR011621">
    <property type="entry name" value="Metal-dep_PHydrolase_7TM_intra"/>
</dbReference>
<feature type="transmembrane region" description="Helical" evidence="1">
    <location>
        <begin position="305"/>
        <end position="323"/>
    </location>
</feature>
<name>A0ABS9CCZ5_9BACT</name>
<dbReference type="InterPro" id="IPR003607">
    <property type="entry name" value="HD/PDEase_dom"/>
</dbReference>
<dbReference type="SMART" id="SM00471">
    <property type="entry name" value="HDc"/>
    <property type="match status" value="1"/>
</dbReference>
<gene>
    <name evidence="3" type="ORF">I6E12_02440</name>
</gene>
<evidence type="ECO:0000259" key="2">
    <source>
        <dbReference type="PROSITE" id="PS51831"/>
    </source>
</evidence>
<dbReference type="InterPro" id="IPR006675">
    <property type="entry name" value="HDIG_dom"/>
</dbReference>
<dbReference type="Pfam" id="PF07698">
    <property type="entry name" value="7TM-7TMR_HD"/>
    <property type="match status" value="1"/>
</dbReference>
<reference evidence="3 4" key="1">
    <citation type="submission" date="2020-12" db="EMBL/GenBank/DDBJ databases">
        <title>Whole genome sequences of gut porcine anaerobes.</title>
        <authorList>
            <person name="Kubasova T."/>
            <person name="Jahodarova E."/>
            <person name="Rychlik I."/>
        </authorList>
    </citation>
    <scope>NUCLEOTIDE SEQUENCE [LARGE SCALE GENOMIC DNA]</scope>
    <source>
        <strain evidence="3 4">An925</strain>
    </source>
</reference>
<dbReference type="CDD" id="cd00077">
    <property type="entry name" value="HDc"/>
    <property type="match status" value="1"/>
</dbReference>
<accession>A0ABS9CCZ5</accession>
<dbReference type="PROSITE" id="PS51831">
    <property type="entry name" value="HD"/>
    <property type="match status" value="1"/>
</dbReference>
<evidence type="ECO:0000313" key="4">
    <source>
        <dbReference type="Proteomes" id="UP001200470"/>
    </source>
</evidence>
<feature type="transmembrane region" description="Helical" evidence="1">
    <location>
        <begin position="248"/>
        <end position="270"/>
    </location>
</feature>
<dbReference type="NCBIfam" id="TIGR00277">
    <property type="entry name" value="HDIG"/>
    <property type="match status" value="1"/>
</dbReference>
<feature type="domain" description="HD" evidence="2">
    <location>
        <begin position="460"/>
        <end position="603"/>
    </location>
</feature>
<feature type="transmembrane region" description="Helical" evidence="1">
    <location>
        <begin position="406"/>
        <end position="427"/>
    </location>
</feature>
<dbReference type="Pfam" id="PF07697">
    <property type="entry name" value="7TMR-HDED"/>
    <property type="match status" value="1"/>
</dbReference>
<feature type="transmembrane region" description="Helical" evidence="1">
    <location>
        <begin position="373"/>
        <end position="394"/>
    </location>
</feature>
<dbReference type="Gene3D" id="1.10.3210.10">
    <property type="entry name" value="Hypothetical protein af1432"/>
    <property type="match status" value="1"/>
</dbReference>
<comment type="caution">
    <text evidence="3">The sequence shown here is derived from an EMBL/GenBank/DDBJ whole genome shotgun (WGS) entry which is preliminary data.</text>
</comment>
<dbReference type="InterPro" id="IPR011624">
    <property type="entry name" value="Metal-dep_PHydrolase_7TM_extra"/>
</dbReference>
<proteinExistence type="predicted"/>
<feature type="transmembrane region" description="Helical" evidence="1">
    <location>
        <begin position="282"/>
        <end position="299"/>
    </location>
</feature>
<dbReference type="PANTHER" id="PTHR36442">
    <property type="entry name" value="CYCLIC-DI-AMP PHOSPHODIESTERASE PGPH"/>
    <property type="match status" value="1"/>
</dbReference>
<keyword evidence="1" id="KW-1133">Transmembrane helix</keyword>
<dbReference type="PANTHER" id="PTHR36442:SF1">
    <property type="entry name" value="CYCLIC-DI-AMP PHOSPHODIESTERASE PGPH"/>
    <property type="match status" value="1"/>
</dbReference>
<evidence type="ECO:0000256" key="1">
    <source>
        <dbReference type="SAM" id="Phobius"/>
    </source>
</evidence>
<keyword evidence="1" id="KW-0812">Transmembrane</keyword>
<organism evidence="3 4">
    <name type="scientific">Xylanibacter brevis</name>
    <dbReference type="NCBI Taxonomy" id="83231"/>
    <lineage>
        <taxon>Bacteria</taxon>
        <taxon>Pseudomonadati</taxon>
        <taxon>Bacteroidota</taxon>
        <taxon>Bacteroidia</taxon>
        <taxon>Bacteroidales</taxon>
        <taxon>Prevotellaceae</taxon>
        <taxon>Xylanibacter</taxon>
    </lineage>
</organism>
<dbReference type="EMBL" id="JADYTN010000004">
    <property type="protein sequence ID" value="MCF2562974.1"/>
    <property type="molecule type" value="Genomic_DNA"/>
</dbReference>
<evidence type="ECO:0000313" key="3">
    <source>
        <dbReference type="EMBL" id="MCF2562974.1"/>
    </source>
</evidence>
<dbReference type="InterPro" id="IPR052722">
    <property type="entry name" value="PgpH_phosphodiesterase"/>
</dbReference>
<dbReference type="InterPro" id="IPR006674">
    <property type="entry name" value="HD_domain"/>
</dbReference>
<dbReference type="Pfam" id="PF01966">
    <property type="entry name" value="HD"/>
    <property type="match status" value="1"/>
</dbReference>
<protein>
    <submittedName>
        <fullName evidence="3">HDIG domain-containing protein</fullName>
    </submittedName>
</protein>